<dbReference type="Proteomes" id="UP000695026">
    <property type="component" value="Unplaced"/>
</dbReference>
<reference evidence="3" key="1">
    <citation type="submission" date="2025-08" db="UniProtKB">
        <authorList>
            <consortium name="RefSeq"/>
        </authorList>
    </citation>
    <scope>IDENTIFICATION</scope>
    <source>
        <tissue evidence="3">Liver</tissue>
    </source>
</reference>
<feature type="compositionally biased region" description="Polar residues" evidence="1">
    <location>
        <begin position="181"/>
        <end position="190"/>
    </location>
</feature>
<feature type="region of interest" description="Disordered" evidence="1">
    <location>
        <begin position="1"/>
        <end position="36"/>
    </location>
</feature>
<feature type="region of interest" description="Disordered" evidence="1">
    <location>
        <begin position="635"/>
        <end position="662"/>
    </location>
</feature>
<dbReference type="PANTHER" id="PTHR13958">
    <property type="entry name" value="CENTROSOME-ASSOCIATED PROTEIN 350"/>
    <property type="match status" value="1"/>
</dbReference>
<feature type="region of interest" description="Disordered" evidence="1">
    <location>
        <begin position="74"/>
        <end position="190"/>
    </location>
</feature>
<dbReference type="RefSeq" id="XP_025028916.1">
    <property type="nucleotide sequence ID" value="XM_025173148.1"/>
</dbReference>
<gene>
    <name evidence="3" type="primary">LOC112541870</name>
</gene>
<feature type="compositionally biased region" description="Low complexity" evidence="1">
    <location>
        <begin position="788"/>
        <end position="801"/>
    </location>
</feature>
<accession>A0A9F5J3M0</accession>
<dbReference type="GO" id="GO:0005813">
    <property type="term" value="C:centrosome"/>
    <property type="evidence" value="ECO:0007669"/>
    <property type="project" value="InterPro"/>
</dbReference>
<feature type="compositionally biased region" description="Polar residues" evidence="1">
    <location>
        <begin position="850"/>
        <end position="867"/>
    </location>
</feature>
<dbReference type="GeneID" id="112541870"/>
<keyword evidence="2" id="KW-1185">Reference proteome</keyword>
<dbReference type="GO" id="GO:0008017">
    <property type="term" value="F:microtubule binding"/>
    <property type="evidence" value="ECO:0007669"/>
    <property type="project" value="InterPro"/>
</dbReference>
<dbReference type="AlphaFoldDB" id="A0A9F5J3M0"/>
<protein>
    <submittedName>
        <fullName evidence="3">Uncharacterized protein LOC112541870</fullName>
    </submittedName>
</protein>
<feature type="compositionally biased region" description="Polar residues" evidence="1">
    <location>
        <begin position="652"/>
        <end position="662"/>
    </location>
</feature>
<dbReference type="PANTHER" id="PTHR13958:SF3">
    <property type="entry name" value="CAP-GLY DOMAIN-CONTAINING PROTEIN-RELATED"/>
    <property type="match status" value="1"/>
</dbReference>
<evidence type="ECO:0000256" key="1">
    <source>
        <dbReference type="SAM" id="MobiDB-lite"/>
    </source>
</evidence>
<dbReference type="KEGG" id="pbi:112541870"/>
<evidence type="ECO:0000313" key="3">
    <source>
        <dbReference type="RefSeq" id="XP_025028916.1"/>
    </source>
</evidence>
<feature type="region of interest" description="Disordered" evidence="1">
    <location>
        <begin position="777"/>
        <end position="803"/>
    </location>
</feature>
<dbReference type="OrthoDB" id="306254at2759"/>
<dbReference type="OMA" id="TTTQLWL"/>
<evidence type="ECO:0000313" key="2">
    <source>
        <dbReference type="Proteomes" id="UP000695026"/>
    </source>
</evidence>
<feature type="region of interest" description="Disordered" evidence="1">
    <location>
        <begin position="850"/>
        <end position="922"/>
    </location>
</feature>
<dbReference type="InterPro" id="IPR028750">
    <property type="entry name" value="CEP350/CC187"/>
</dbReference>
<feature type="compositionally biased region" description="Polar residues" evidence="1">
    <location>
        <begin position="123"/>
        <end position="132"/>
    </location>
</feature>
<sequence length="922" mass="99187">MTTPPGAPHEKFDAPENAEAIWGSRPSLSPPMCPQAKGERACLEKGLGMVKERIIQHLLPVDGDGLEVMQMDSLERTQGTTETKRLNGGGASKVGFGEKDPSAPPARAFSGGRSVPLVEAPKASSQKNQPEGNSREKKPLKRQPGRDSRAFPAQRQASAFPSPSVNLPPGKAAPAEDLSEPTDSNSQWSEISQFYGGSSSFGHLSLTLVEQSLREEELRARHQSALLRLREKALQEKAQAELAWLEHGERCPNGLQGTGGPSSTAKKQLSILTKLKQEQAEIKHLQNIGRAAHQERKLLLQQQKDLLEVQKTTTQLWLQLAGKLPHQVAGNPNPQGAAMLEKGKVETSFEPGPLIATHPGGFEGRSRHAVDKKHRAEPKETLPRENQVAEGFSEWKPGMGDPPKVLDLYDSSGERSQNPALSDGRTAGRLASQEEKEHNNGTGLTKNSQEDHPGYPLDKSPEGLASTGSSSKLHGFSPYPETSPSGLEFYKANAILVNLSGSSLSPSDLEEDDLQDTDVSLPEEFVFQEQLPDNFNDSMHHGTPVMPRIVINRANTLSSTEKKPHVQISGGDLGSEDLCILYSQEKVWEDAPETEQLVESGSIILLNSGRLQRSCSPLTKKDHIHTPTFRSSATSLNISDGFPGAENDGGNKMTSQNPVDPGVFSSTNVPLQSPEDQGAQDPVPFFNGAEEDGEDGNTSHFGSKNATVTLAPDVSLTISTPQDSEVLTHGQKHSFCLTFPDSSDHLLVSDGKTGYANCSADECLSNRPNEITLRLNKTSLGSMDTAKENQNSSSTENQNTNKAGIVTVGLSSSQRGLLKNEGDAMHLSNTFLPELEDDILSPVDEVLTYGSSDLPSSTEKDASSWSTDLPAPPENLTGKDDETNSSLLGFPSPPDPLVSSEAEELSPPCNLIAEGLVSSPHA</sequence>
<dbReference type="GO" id="GO:0034453">
    <property type="term" value="P:microtubule anchoring"/>
    <property type="evidence" value="ECO:0007669"/>
    <property type="project" value="InterPro"/>
</dbReference>
<feature type="region of interest" description="Disordered" evidence="1">
    <location>
        <begin position="355"/>
        <end position="480"/>
    </location>
</feature>
<proteinExistence type="predicted"/>
<feature type="compositionally biased region" description="Polar residues" evidence="1">
    <location>
        <begin position="155"/>
        <end position="165"/>
    </location>
</feature>
<name>A0A9F5J3M0_PYTBI</name>
<organism evidence="2 3">
    <name type="scientific">Python bivittatus</name>
    <name type="common">Burmese python</name>
    <name type="synonym">Python molurus bivittatus</name>
    <dbReference type="NCBI Taxonomy" id="176946"/>
    <lineage>
        <taxon>Eukaryota</taxon>
        <taxon>Metazoa</taxon>
        <taxon>Chordata</taxon>
        <taxon>Craniata</taxon>
        <taxon>Vertebrata</taxon>
        <taxon>Euteleostomi</taxon>
        <taxon>Lepidosauria</taxon>
        <taxon>Squamata</taxon>
        <taxon>Bifurcata</taxon>
        <taxon>Unidentata</taxon>
        <taxon>Episquamata</taxon>
        <taxon>Toxicofera</taxon>
        <taxon>Serpentes</taxon>
        <taxon>Henophidia</taxon>
        <taxon>Pythonidae</taxon>
        <taxon>Python</taxon>
    </lineage>
</organism>